<feature type="domain" description="4Fe-4S ferredoxin-type" evidence="11">
    <location>
        <begin position="1"/>
        <end position="24"/>
    </location>
</feature>
<protein>
    <recommendedName>
        <fullName evidence="3 10">Ferredoxin</fullName>
    </recommendedName>
</protein>
<keyword evidence="5 10" id="KW-0004">4Fe-4S</keyword>
<keyword evidence="7 10" id="KW-0249">Electron transport</keyword>
<evidence type="ECO:0000256" key="8">
    <source>
        <dbReference type="ARBA" id="ARBA00023004"/>
    </source>
</evidence>
<evidence type="ECO:0000256" key="6">
    <source>
        <dbReference type="ARBA" id="ARBA00022723"/>
    </source>
</evidence>
<evidence type="ECO:0000313" key="12">
    <source>
        <dbReference type="EMBL" id="SFG49972.1"/>
    </source>
</evidence>
<dbReference type="Gene3D" id="3.30.70.20">
    <property type="match status" value="1"/>
</dbReference>
<dbReference type="InterPro" id="IPR050157">
    <property type="entry name" value="PSI_iron-sulfur_center"/>
</dbReference>
<dbReference type="GO" id="GO:0051539">
    <property type="term" value="F:4 iron, 4 sulfur cluster binding"/>
    <property type="evidence" value="ECO:0007669"/>
    <property type="project" value="UniProtKB-UniRule"/>
</dbReference>
<feature type="domain" description="4Fe-4S ferredoxin-type" evidence="11">
    <location>
        <begin position="28"/>
        <end position="55"/>
    </location>
</feature>
<dbReference type="PROSITE" id="PS51379">
    <property type="entry name" value="4FE4S_FER_2"/>
    <property type="match status" value="2"/>
</dbReference>
<evidence type="ECO:0000256" key="7">
    <source>
        <dbReference type="ARBA" id="ARBA00022982"/>
    </source>
</evidence>
<keyword evidence="13" id="KW-1185">Reference proteome</keyword>
<dbReference type="Proteomes" id="UP000199337">
    <property type="component" value="Unassembled WGS sequence"/>
</dbReference>
<comment type="cofactor">
    <cofactor evidence="1 10">
        <name>[4Fe-4S] cluster</name>
        <dbReference type="ChEBI" id="CHEBI:49883"/>
    </cofactor>
</comment>
<reference evidence="13" key="1">
    <citation type="submission" date="2016-10" db="EMBL/GenBank/DDBJ databases">
        <authorList>
            <person name="Varghese N."/>
            <person name="Submissions S."/>
        </authorList>
    </citation>
    <scope>NUCLEOTIDE SEQUENCE [LARGE SCALE GENOMIC DNA]</scope>
    <source>
        <strain evidence="13">DSM 17038</strain>
    </source>
</reference>
<evidence type="ECO:0000256" key="3">
    <source>
        <dbReference type="ARBA" id="ARBA00013529"/>
    </source>
</evidence>
<organism evidence="12 13">
    <name type="scientific">Desulfotruncus arcticus DSM 17038</name>
    <dbReference type="NCBI Taxonomy" id="1121424"/>
    <lineage>
        <taxon>Bacteria</taxon>
        <taxon>Bacillati</taxon>
        <taxon>Bacillota</taxon>
        <taxon>Clostridia</taxon>
        <taxon>Eubacteriales</taxon>
        <taxon>Desulfallaceae</taxon>
        <taxon>Desulfotruncus</taxon>
    </lineage>
</organism>
<dbReference type="PRINTS" id="PR00354">
    <property type="entry name" value="7FE8SFRDOXIN"/>
</dbReference>
<dbReference type="EMBL" id="FOOX01000005">
    <property type="protein sequence ID" value="SFG49972.1"/>
    <property type="molecule type" value="Genomic_DNA"/>
</dbReference>
<keyword evidence="6 10" id="KW-0479">Metal-binding</keyword>
<dbReference type="RefSeq" id="WP_092470884.1">
    <property type="nucleotide sequence ID" value="NZ_FOOX01000005.1"/>
</dbReference>
<evidence type="ECO:0000313" key="13">
    <source>
        <dbReference type="Proteomes" id="UP000199337"/>
    </source>
</evidence>
<dbReference type="InterPro" id="IPR017896">
    <property type="entry name" value="4Fe4S_Fe-S-bd"/>
</dbReference>
<dbReference type="SUPFAM" id="SSF54862">
    <property type="entry name" value="4Fe-4S ferredoxins"/>
    <property type="match status" value="1"/>
</dbReference>
<gene>
    <name evidence="12" type="ORF">SAMN05660649_01845</name>
</gene>
<keyword evidence="4 10" id="KW-0813">Transport</keyword>
<dbReference type="PROSITE" id="PS00198">
    <property type="entry name" value="4FE4S_FER_1"/>
    <property type="match status" value="1"/>
</dbReference>
<name>A0A1I2SAU6_9FIRM</name>
<comment type="function">
    <text evidence="2 10">Ferredoxins are iron-sulfur proteins that transfer electrons in a wide variety of metabolic reactions.</text>
</comment>
<dbReference type="PANTHER" id="PTHR24960">
    <property type="entry name" value="PHOTOSYSTEM I IRON-SULFUR CENTER-RELATED"/>
    <property type="match status" value="1"/>
</dbReference>
<dbReference type="PANTHER" id="PTHR24960:SF79">
    <property type="entry name" value="PHOTOSYSTEM I IRON-SULFUR CENTER"/>
    <property type="match status" value="1"/>
</dbReference>
<dbReference type="InterPro" id="IPR000813">
    <property type="entry name" value="7Fe_ferredoxin"/>
</dbReference>
<keyword evidence="9 10" id="KW-0411">Iron-sulfur</keyword>
<evidence type="ECO:0000256" key="4">
    <source>
        <dbReference type="ARBA" id="ARBA00022448"/>
    </source>
</evidence>
<dbReference type="InterPro" id="IPR017900">
    <property type="entry name" value="4Fe4S_Fe_S_CS"/>
</dbReference>
<keyword evidence="8 10" id="KW-0408">Iron</keyword>
<dbReference type="GO" id="GO:0046872">
    <property type="term" value="F:metal ion binding"/>
    <property type="evidence" value="ECO:0007669"/>
    <property type="project" value="UniProtKB-UniRule"/>
</dbReference>
<dbReference type="STRING" id="341036.SAMN05660649_01845"/>
<dbReference type="GO" id="GO:0009055">
    <property type="term" value="F:electron transfer activity"/>
    <property type="evidence" value="ECO:0007669"/>
    <property type="project" value="UniProtKB-UniRule"/>
</dbReference>
<dbReference type="AlphaFoldDB" id="A0A1I2SAU6"/>
<dbReference type="Pfam" id="PF00037">
    <property type="entry name" value="Fer4"/>
    <property type="match status" value="2"/>
</dbReference>
<evidence type="ECO:0000256" key="10">
    <source>
        <dbReference type="RuleBase" id="RU365098"/>
    </source>
</evidence>
<evidence type="ECO:0000256" key="2">
    <source>
        <dbReference type="ARBA" id="ARBA00003532"/>
    </source>
</evidence>
<evidence type="ECO:0000256" key="1">
    <source>
        <dbReference type="ARBA" id="ARBA00001966"/>
    </source>
</evidence>
<dbReference type="OrthoDB" id="9803397at2"/>
<evidence type="ECO:0000259" key="11">
    <source>
        <dbReference type="PROSITE" id="PS51379"/>
    </source>
</evidence>
<evidence type="ECO:0000256" key="5">
    <source>
        <dbReference type="ARBA" id="ARBA00022485"/>
    </source>
</evidence>
<sequence length="55" mass="5896">MAYKITDECLACGTCLESCPNEAIVEGDTYSIDPDKCENCGTCIEECPTGAIIEE</sequence>
<proteinExistence type="predicted"/>
<accession>A0A1I2SAU6</accession>
<evidence type="ECO:0000256" key="9">
    <source>
        <dbReference type="ARBA" id="ARBA00023014"/>
    </source>
</evidence>